<dbReference type="PIRSF" id="PIRSF006485">
    <property type="entry name" value="GTP-binding_EngA"/>
    <property type="match status" value="1"/>
</dbReference>
<feature type="binding site" evidence="8">
    <location>
        <begin position="306"/>
        <end position="309"/>
    </location>
    <ligand>
        <name>GTP</name>
        <dbReference type="ChEBI" id="CHEBI:37565"/>
        <label>2</label>
    </ligand>
</feature>
<dbReference type="PRINTS" id="PR00326">
    <property type="entry name" value="GTP1OBG"/>
</dbReference>
<dbReference type="HAMAP" id="MF_00195">
    <property type="entry name" value="GTPase_Der"/>
    <property type="match status" value="1"/>
</dbReference>
<dbReference type="CDD" id="cd01894">
    <property type="entry name" value="EngA1"/>
    <property type="match status" value="1"/>
</dbReference>
<dbReference type="GO" id="GO:0016787">
    <property type="term" value="F:hydrolase activity"/>
    <property type="evidence" value="ECO:0007669"/>
    <property type="project" value="UniProtKB-KW"/>
</dbReference>
<comment type="function">
    <text evidence="8 10">GTPase that plays an essential role in the late steps of ribosome biogenesis.</text>
</comment>
<evidence type="ECO:0000313" key="12">
    <source>
        <dbReference type="EMBL" id="MEK0083813.1"/>
    </source>
</evidence>
<feature type="binding site" evidence="8">
    <location>
        <begin position="241"/>
        <end position="245"/>
    </location>
    <ligand>
        <name>GTP</name>
        <dbReference type="ChEBI" id="CHEBI:37565"/>
        <label>2</label>
    </ligand>
</feature>
<dbReference type="RefSeq" id="WP_418159661.1">
    <property type="nucleotide sequence ID" value="NZ_JBBLZC010000010.1"/>
</dbReference>
<dbReference type="NCBIfam" id="TIGR03594">
    <property type="entry name" value="GTPase_EngA"/>
    <property type="match status" value="1"/>
</dbReference>
<evidence type="ECO:0000256" key="7">
    <source>
        <dbReference type="ARBA" id="ARBA00032345"/>
    </source>
</evidence>
<feature type="binding site" evidence="8">
    <location>
        <begin position="58"/>
        <end position="62"/>
    </location>
    <ligand>
        <name>GTP</name>
        <dbReference type="ChEBI" id="CHEBI:37565"/>
        <label>1</label>
    </ligand>
</feature>
<keyword evidence="6 8" id="KW-0342">GTP-binding</keyword>
<reference evidence="12 13" key="1">
    <citation type="submission" date="2024-01" db="EMBL/GenBank/DDBJ databases">
        <title>Multi-omics insights into the function and evolution of sodium benzoate biodegradation pathways in Benzoatithermus flavus gen. nov., sp. nov. from hot spring.</title>
        <authorList>
            <person name="Hu C.-J."/>
            <person name="Li W.-J."/>
        </authorList>
    </citation>
    <scope>NUCLEOTIDE SEQUENCE [LARGE SCALE GENOMIC DNA]</scope>
    <source>
        <strain evidence="12 13">SYSU G07066</strain>
    </source>
</reference>
<dbReference type="InterPro" id="IPR015946">
    <property type="entry name" value="KH_dom-like_a/b"/>
</dbReference>
<keyword evidence="4 10" id="KW-0677">Repeat</keyword>
<gene>
    <name evidence="8 12" type="primary">der</name>
    <name evidence="12" type="ORF">U1T56_11675</name>
</gene>
<dbReference type="InterPro" id="IPR005225">
    <property type="entry name" value="Small_GTP-bd"/>
</dbReference>
<feature type="binding site" evidence="8">
    <location>
        <begin position="194"/>
        <end position="201"/>
    </location>
    <ligand>
        <name>GTP</name>
        <dbReference type="ChEBI" id="CHEBI:37565"/>
        <label>2</label>
    </ligand>
</feature>
<feature type="domain" description="EngA-type G" evidence="11">
    <location>
        <begin position="188"/>
        <end position="363"/>
    </location>
</feature>
<dbReference type="PANTHER" id="PTHR43834:SF6">
    <property type="entry name" value="GTPASE DER"/>
    <property type="match status" value="1"/>
</dbReference>
<dbReference type="CDD" id="cd01895">
    <property type="entry name" value="EngA2"/>
    <property type="match status" value="1"/>
</dbReference>
<dbReference type="Proteomes" id="UP001375743">
    <property type="component" value="Unassembled WGS sequence"/>
</dbReference>
<feature type="binding site" evidence="8">
    <location>
        <begin position="11"/>
        <end position="18"/>
    </location>
    <ligand>
        <name>GTP</name>
        <dbReference type="ChEBI" id="CHEBI:37565"/>
        <label>1</label>
    </ligand>
</feature>
<dbReference type="Pfam" id="PF01926">
    <property type="entry name" value="MMR_HSR1"/>
    <property type="match status" value="2"/>
</dbReference>
<dbReference type="Pfam" id="PF14714">
    <property type="entry name" value="KH_dom-like"/>
    <property type="match status" value="1"/>
</dbReference>
<comment type="similarity">
    <text evidence="1 8 9 10">Belongs to the TRAFAC class TrmE-Era-EngA-EngB-Septin-like GTPase superfamily. EngA (Der) GTPase family.</text>
</comment>
<dbReference type="EMBL" id="JBBLZC010000010">
    <property type="protein sequence ID" value="MEK0083813.1"/>
    <property type="molecule type" value="Genomic_DNA"/>
</dbReference>
<dbReference type="SUPFAM" id="SSF52540">
    <property type="entry name" value="P-loop containing nucleoside triphosphate hydrolases"/>
    <property type="match status" value="2"/>
</dbReference>
<comment type="caution">
    <text evidence="12">The sequence shown here is derived from an EMBL/GenBank/DDBJ whole genome shotgun (WGS) entry which is preliminary data.</text>
</comment>
<keyword evidence="13" id="KW-1185">Reference proteome</keyword>
<evidence type="ECO:0000256" key="10">
    <source>
        <dbReference type="RuleBase" id="RU004481"/>
    </source>
</evidence>
<keyword evidence="5 8" id="KW-0547">Nucleotide-binding</keyword>
<feature type="domain" description="EngA-type G" evidence="11">
    <location>
        <begin position="5"/>
        <end position="169"/>
    </location>
</feature>
<evidence type="ECO:0000256" key="6">
    <source>
        <dbReference type="ARBA" id="ARBA00023134"/>
    </source>
</evidence>
<dbReference type="PANTHER" id="PTHR43834">
    <property type="entry name" value="GTPASE DER"/>
    <property type="match status" value="1"/>
</dbReference>
<evidence type="ECO:0000256" key="5">
    <source>
        <dbReference type="ARBA" id="ARBA00022741"/>
    </source>
</evidence>
<evidence type="ECO:0000256" key="4">
    <source>
        <dbReference type="ARBA" id="ARBA00022737"/>
    </source>
</evidence>
<dbReference type="InterPro" id="IPR006073">
    <property type="entry name" value="GTP-bd"/>
</dbReference>
<evidence type="ECO:0000259" key="11">
    <source>
        <dbReference type="PROSITE" id="PS51712"/>
    </source>
</evidence>
<dbReference type="Gene3D" id="3.40.50.300">
    <property type="entry name" value="P-loop containing nucleotide triphosphate hydrolases"/>
    <property type="match status" value="2"/>
</dbReference>
<evidence type="ECO:0000256" key="8">
    <source>
        <dbReference type="HAMAP-Rule" id="MF_00195"/>
    </source>
</evidence>
<evidence type="ECO:0000256" key="3">
    <source>
        <dbReference type="ARBA" id="ARBA00022517"/>
    </source>
</evidence>
<dbReference type="InterPro" id="IPR032859">
    <property type="entry name" value="KH_dom-like"/>
</dbReference>
<feature type="binding site" evidence="8">
    <location>
        <begin position="121"/>
        <end position="124"/>
    </location>
    <ligand>
        <name>GTP</name>
        <dbReference type="ChEBI" id="CHEBI:37565"/>
        <label>1</label>
    </ligand>
</feature>
<evidence type="ECO:0000313" key="13">
    <source>
        <dbReference type="Proteomes" id="UP001375743"/>
    </source>
</evidence>
<evidence type="ECO:0000256" key="1">
    <source>
        <dbReference type="ARBA" id="ARBA00008279"/>
    </source>
</evidence>
<dbReference type="InterPro" id="IPR031166">
    <property type="entry name" value="G_ENGA"/>
</dbReference>
<keyword evidence="3 8" id="KW-0690">Ribosome biogenesis</keyword>
<dbReference type="Gene3D" id="3.30.300.20">
    <property type="match status" value="1"/>
</dbReference>
<organism evidence="12 13">
    <name type="scientific">Benzoatithermus flavus</name>
    <dbReference type="NCBI Taxonomy" id="3108223"/>
    <lineage>
        <taxon>Bacteria</taxon>
        <taxon>Pseudomonadati</taxon>
        <taxon>Pseudomonadota</taxon>
        <taxon>Alphaproteobacteria</taxon>
        <taxon>Geminicoccales</taxon>
        <taxon>Geminicoccaceae</taxon>
        <taxon>Benzoatithermus</taxon>
    </lineage>
</organism>
<name>A0ABU8XRH5_9PROT</name>
<accession>A0ABU8XRH5</accession>
<dbReference type="NCBIfam" id="TIGR00231">
    <property type="entry name" value="small_GTP"/>
    <property type="match status" value="2"/>
</dbReference>
<dbReference type="PROSITE" id="PS51712">
    <property type="entry name" value="G_ENGA"/>
    <property type="match status" value="2"/>
</dbReference>
<dbReference type="InterPro" id="IPR016484">
    <property type="entry name" value="GTPase_Der"/>
</dbReference>
<comment type="subunit">
    <text evidence="8">Associates with the 50S ribosomal subunit.</text>
</comment>
<evidence type="ECO:0000256" key="9">
    <source>
        <dbReference type="PROSITE-ProRule" id="PRU01049"/>
    </source>
</evidence>
<protein>
    <recommendedName>
        <fullName evidence="2 8">GTPase Der</fullName>
    </recommendedName>
    <alternativeName>
        <fullName evidence="7 8">GTP-binding protein EngA</fullName>
    </alternativeName>
</protein>
<keyword evidence="12" id="KW-0378">Hydrolase</keyword>
<dbReference type="InterPro" id="IPR027417">
    <property type="entry name" value="P-loop_NTPase"/>
</dbReference>
<sequence>MTRLHTVAILGRPNVGKSTLFNRLVGRKQAIVDDTPGVTRDRIEGICRLGRIPFRVVDTAGLEAGPEESLAGRMRQVAMQGLAEADVGLFLVDARTGITPMDEEIAAELRRQAKPILLLANKSEGRIAEAQAAEAWSLGLGEPLLVSAEHGDGLPDLLAALEPYLTADPGPPPAEEAEGGAREPERPLRLALVGRPNVGKSSLANRLIEEDRLLTGPEPGLTRDSITIPLVWQGHRIDLVDTAGLRKKARVEARLEKLSTSATLRALKMAEVVVLVVDATMPLERQDLTIARLVAQEGRALVIALNKWDLVADPNATMAEVRRALADQLADVRGVAYVPLSALTGRNVDQLLPAVVEAHARWNRRVPTSALNRWLEAALEKHPPPLVQGRRVKIRYATQAKARPPTFVLFANKAAEALPESYLRYLATGLRETFDLGGVPIRFHVRHGENPYAPD</sequence>
<proteinExistence type="inferred from homology"/>
<evidence type="ECO:0000256" key="2">
    <source>
        <dbReference type="ARBA" id="ARBA00020953"/>
    </source>
</evidence>